<dbReference type="NCBIfam" id="TIGR00693">
    <property type="entry name" value="thiE"/>
    <property type="match status" value="1"/>
</dbReference>
<reference evidence="14 15" key="1">
    <citation type="submission" date="2017-01" db="EMBL/GenBank/DDBJ databases">
        <title>Novel large sulfur bacteria in the metagenomes of groundwater-fed chemosynthetic microbial mats in the Lake Huron basin.</title>
        <authorList>
            <person name="Sharrar A.M."/>
            <person name="Flood B.E."/>
            <person name="Bailey J.V."/>
            <person name="Jones D.S."/>
            <person name="Biddanda B."/>
            <person name="Ruberg S.A."/>
            <person name="Marcus D.N."/>
            <person name="Dick G.J."/>
        </authorList>
    </citation>
    <scope>NUCLEOTIDE SEQUENCE [LARGE SCALE GENOMIC DNA]</scope>
    <source>
        <strain evidence="14">A8</strain>
    </source>
</reference>
<keyword evidence="5 10" id="KW-0460">Magnesium</keyword>
<feature type="binding site" evidence="10">
    <location>
        <position position="65"/>
    </location>
    <ligand>
        <name>Mg(2+)</name>
        <dbReference type="ChEBI" id="CHEBI:18420"/>
    </ligand>
</feature>
<keyword evidence="4 10" id="KW-0479">Metal-binding</keyword>
<feature type="binding site" evidence="10">
    <location>
        <position position="64"/>
    </location>
    <ligand>
        <name>4-amino-2-methyl-5-(diphosphooxymethyl)pyrimidine</name>
        <dbReference type="ChEBI" id="CHEBI:57841"/>
    </ligand>
</feature>
<feature type="binding site" evidence="10">
    <location>
        <position position="103"/>
    </location>
    <ligand>
        <name>4-amino-2-methyl-5-(diphosphooxymethyl)pyrimidine</name>
        <dbReference type="ChEBI" id="CHEBI:57841"/>
    </ligand>
</feature>
<comment type="cofactor">
    <cofactor evidence="10">
        <name>Mg(2+)</name>
        <dbReference type="ChEBI" id="CHEBI:18420"/>
    </cofactor>
    <text evidence="10">Binds 1 Mg(2+) ion per subunit.</text>
</comment>
<comment type="catalytic activity">
    <reaction evidence="7 10 11">
        <text>4-methyl-5-(2-phosphooxyethyl)-thiazole + 4-amino-2-methyl-5-(diphosphooxymethyl)pyrimidine + H(+) = thiamine phosphate + diphosphate</text>
        <dbReference type="Rhea" id="RHEA:22328"/>
        <dbReference type="ChEBI" id="CHEBI:15378"/>
        <dbReference type="ChEBI" id="CHEBI:33019"/>
        <dbReference type="ChEBI" id="CHEBI:37575"/>
        <dbReference type="ChEBI" id="CHEBI:57841"/>
        <dbReference type="ChEBI" id="CHEBI:58296"/>
        <dbReference type="EC" id="2.5.1.3"/>
    </reaction>
</comment>
<evidence type="ECO:0000313" key="14">
    <source>
        <dbReference type="EMBL" id="OQX15182.1"/>
    </source>
</evidence>
<feature type="domain" description="Thiamine phosphate synthase/TenI" evidence="13">
    <location>
        <begin position="4"/>
        <end position="182"/>
    </location>
</feature>
<dbReference type="GO" id="GO:0009228">
    <property type="term" value="P:thiamine biosynthetic process"/>
    <property type="evidence" value="ECO:0007669"/>
    <property type="project" value="UniProtKB-KW"/>
</dbReference>
<dbReference type="EMBL" id="MTEJ01000018">
    <property type="protein sequence ID" value="OQX15182.1"/>
    <property type="molecule type" value="Genomic_DNA"/>
</dbReference>
<dbReference type="GO" id="GO:0009229">
    <property type="term" value="P:thiamine diphosphate biosynthetic process"/>
    <property type="evidence" value="ECO:0007669"/>
    <property type="project" value="UniProtKB-UniRule"/>
</dbReference>
<evidence type="ECO:0000256" key="10">
    <source>
        <dbReference type="HAMAP-Rule" id="MF_00097"/>
    </source>
</evidence>
<dbReference type="GO" id="GO:0004789">
    <property type="term" value="F:thiamine-phosphate diphosphorylase activity"/>
    <property type="evidence" value="ECO:0007669"/>
    <property type="project" value="UniProtKB-UniRule"/>
</dbReference>
<feature type="binding site" evidence="10">
    <location>
        <position position="133"/>
    </location>
    <ligand>
        <name>4-amino-2-methyl-5-(diphosphooxymethyl)pyrimidine</name>
        <dbReference type="ChEBI" id="CHEBI:57841"/>
    </ligand>
</feature>
<feature type="binding site" evidence="10">
    <location>
        <begin position="180"/>
        <end position="181"/>
    </location>
    <ligand>
        <name>2-[(2R,5Z)-2-carboxy-4-methylthiazol-5(2H)-ylidene]ethyl phosphate</name>
        <dbReference type="ChEBI" id="CHEBI:62899"/>
    </ligand>
</feature>
<evidence type="ECO:0000256" key="9">
    <source>
        <dbReference type="ARBA" id="ARBA00047883"/>
    </source>
</evidence>
<accession>A0A1Y1QW28</accession>
<comment type="catalytic activity">
    <reaction evidence="9 10 11">
        <text>2-[(2R,5Z)-2-carboxy-4-methylthiazol-5(2H)-ylidene]ethyl phosphate + 4-amino-2-methyl-5-(diphosphooxymethyl)pyrimidine + 2 H(+) = thiamine phosphate + CO2 + diphosphate</text>
        <dbReference type="Rhea" id="RHEA:47844"/>
        <dbReference type="ChEBI" id="CHEBI:15378"/>
        <dbReference type="ChEBI" id="CHEBI:16526"/>
        <dbReference type="ChEBI" id="CHEBI:33019"/>
        <dbReference type="ChEBI" id="CHEBI:37575"/>
        <dbReference type="ChEBI" id="CHEBI:57841"/>
        <dbReference type="ChEBI" id="CHEBI:62899"/>
        <dbReference type="EC" id="2.5.1.3"/>
    </reaction>
</comment>
<gene>
    <name evidence="10" type="primary">thiE</name>
    <name evidence="14" type="ORF">BWK73_07680</name>
</gene>
<dbReference type="InterPro" id="IPR036206">
    <property type="entry name" value="ThiamineP_synth_sf"/>
</dbReference>
<evidence type="ECO:0000256" key="4">
    <source>
        <dbReference type="ARBA" id="ARBA00022723"/>
    </source>
</evidence>
<organism evidence="14 15">
    <name type="scientific">Thiothrix lacustris</name>
    <dbReference type="NCBI Taxonomy" id="525917"/>
    <lineage>
        <taxon>Bacteria</taxon>
        <taxon>Pseudomonadati</taxon>
        <taxon>Pseudomonadota</taxon>
        <taxon>Gammaproteobacteria</taxon>
        <taxon>Thiotrichales</taxon>
        <taxon>Thiotrichaceae</taxon>
        <taxon>Thiothrix</taxon>
    </lineage>
</organism>
<evidence type="ECO:0000256" key="6">
    <source>
        <dbReference type="ARBA" id="ARBA00022977"/>
    </source>
</evidence>
<evidence type="ECO:0000256" key="12">
    <source>
        <dbReference type="RuleBase" id="RU004253"/>
    </source>
</evidence>
<dbReference type="FunFam" id="3.20.20.70:FF:000096">
    <property type="entry name" value="Thiamine-phosphate synthase"/>
    <property type="match status" value="1"/>
</dbReference>
<dbReference type="HAMAP" id="MF_00097">
    <property type="entry name" value="TMP_synthase"/>
    <property type="match status" value="1"/>
</dbReference>
<feature type="binding site" evidence="10">
    <location>
        <begin position="130"/>
        <end position="132"/>
    </location>
    <ligand>
        <name>2-[(2R,5Z)-2-carboxy-4-methylthiazol-5(2H)-ylidene]ethyl phosphate</name>
        <dbReference type="ChEBI" id="CHEBI:62899"/>
    </ligand>
</feature>
<feature type="binding site" evidence="10">
    <location>
        <position position="84"/>
    </location>
    <ligand>
        <name>Mg(2+)</name>
        <dbReference type="ChEBI" id="CHEBI:18420"/>
    </ligand>
</feature>
<dbReference type="GO" id="GO:0005737">
    <property type="term" value="C:cytoplasm"/>
    <property type="evidence" value="ECO:0007669"/>
    <property type="project" value="TreeGrafter"/>
</dbReference>
<sequence length="214" mass="22660">MQGLYVITDGSTGDVLLSKVAQALQGGAAIVQYRDKTTDSVRREQEATALRSLCQQHHARFIINDDVALAKAVQADGVHVGRDDFAVNAAREALGNTAIIGVSCYNQLELALSAAKQGADYIAFGSFFPSPTKPNAPRATLELLRQARQQLTLPICAIGGITLDNAPALLANGADMLAVITDVFNSPAIAYQASCYQALLREHSQTHPASAILA</sequence>
<dbReference type="Proteomes" id="UP000192491">
    <property type="component" value="Unassembled WGS sequence"/>
</dbReference>
<dbReference type="InterPro" id="IPR013785">
    <property type="entry name" value="Aldolase_TIM"/>
</dbReference>
<dbReference type="PANTHER" id="PTHR20857:SF15">
    <property type="entry name" value="THIAMINE-PHOSPHATE SYNTHASE"/>
    <property type="match status" value="1"/>
</dbReference>
<dbReference type="Gene3D" id="3.20.20.70">
    <property type="entry name" value="Aldolase class I"/>
    <property type="match status" value="1"/>
</dbReference>
<evidence type="ECO:0000256" key="5">
    <source>
        <dbReference type="ARBA" id="ARBA00022842"/>
    </source>
</evidence>
<comment type="catalytic activity">
    <reaction evidence="8 10 11">
        <text>2-(2-carboxy-4-methylthiazol-5-yl)ethyl phosphate + 4-amino-2-methyl-5-(diphosphooxymethyl)pyrimidine + 2 H(+) = thiamine phosphate + CO2 + diphosphate</text>
        <dbReference type="Rhea" id="RHEA:47848"/>
        <dbReference type="ChEBI" id="CHEBI:15378"/>
        <dbReference type="ChEBI" id="CHEBI:16526"/>
        <dbReference type="ChEBI" id="CHEBI:33019"/>
        <dbReference type="ChEBI" id="CHEBI:37575"/>
        <dbReference type="ChEBI" id="CHEBI:57841"/>
        <dbReference type="ChEBI" id="CHEBI:62890"/>
        <dbReference type="EC" id="2.5.1.3"/>
    </reaction>
</comment>
<evidence type="ECO:0000256" key="8">
    <source>
        <dbReference type="ARBA" id="ARBA00047851"/>
    </source>
</evidence>
<evidence type="ECO:0000256" key="3">
    <source>
        <dbReference type="ARBA" id="ARBA00022679"/>
    </source>
</evidence>
<dbReference type="Pfam" id="PF02581">
    <property type="entry name" value="TMP-TENI"/>
    <property type="match status" value="1"/>
</dbReference>
<comment type="pathway">
    <text evidence="2 10 12">Cofactor biosynthesis; thiamine diphosphate biosynthesis; thiamine phosphate from 4-amino-2-methyl-5-diphosphomethylpyrimidine and 4-methyl-5-(2-phosphoethyl)-thiazole: step 1/1.</text>
</comment>
<keyword evidence="3 10" id="KW-0808">Transferase</keyword>
<evidence type="ECO:0000259" key="13">
    <source>
        <dbReference type="Pfam" id="PF02581"/>
    </source>
</evidence>
<comment type="caution">
    <text evidence="14">The sequence shown here is derived from an EMBL/GenBank/DDBJ whole genome shotgun (WGS) entry which is preliminary data.</text>
</comment>
<feature type="binding site" evidence="10">
    <location>
        <position position="160"/>
    </location>
    <ligand>
        <name>2-[(2R,5Z)-2-carboxy-4-methylthiazol-5(2H)-ylidene]ethyl phosphate</name>
        <dbReference type="ChEBI" id="CHEBI:62899"/>
    </ligand>
</feature>
<comment type="similarity">
    <text evidence="10 11">Belongs to the thiamine-phosphate synthase family.</text>
</comment>
<proteinExistence type="inferred from homology"/>
<dbReference type="UniPathway" id="UPA00060">
    <property type="reaction ID" value="UER00141"/>
</dbReference>
<evidence type="ECO:0000256" key="1">
    <source>
        <dbReference type="ARBA" id="ARBA00003814"/>
    </source>
</evidence>
<comment type="function">
    <text evidence="1 10">Condenses 4-methyl-5-(beta-hydroxyethyl)thiazole monophosphate (THZ-P) and 2-methyl-4-amino-5-hydroxymethyl pyrimidine pyrophosphate (HMP-PP) to form thiamine monophosphate (TMP).</text>
</comment>
<evidence type="ECO:0000256" key="11">
    <source>
        <dbReference type="RuleBase" id="RU003826"/>
    </source>
</evidence>
<keyword evidence="6 10" id="KW-0784">Thiamine biosynthesis</keyword>
<evidence type="ECO:0000256" key="7">
    <source>
        <dbReference type="ARBA" id="ARBA00047334"/>
    </source>
</evidence>
<dbReference type="EC" id="2.5.1.3" evidence="10"/>
<evidence type="ECO:0000256" key="2">
    <source>
        <dbReference type="ARBA" id="ARBA00005165"/>
    </source>
</evidence>
<dbReference type="InterPro" id="IPR034291">
    <property type="entry name" value="TMP_synthase"/>
</dbReference>
<feature type="binding site" evidence="10">
    <location>
        <begin position="32"/>
        <end position="36"/>
    </location>
    <ligand>
        <name>4-amino-2-methyl-5-(diphosphooxymethyl)pyrimidine</name>
        <dbReference type="ChEBI" id="CHEBI:57841"/>
    </ligand>
</feature>
<name>A0A1Y1QW28_9GAMM</name>
<dbReference type="CDD" id="cd00564">
    <property type="entry name" value="TMP_TenI"/>
    <property type="match status" value="1"/>
</dbReference>
<dbReference type="AlphaFoldDB" id="A0A1Y1QW28"/>
<dbReference type="PANTHER" id="PTHR20857">
    <property type="entry name" value="THIAMINE-PHOSPHATE PYROPHOSPHORYLASE"/>
    <property type="match status" value="1"/>
</dbReference>
<evidence type="ECO:0000313" key="15">
    <source>
        <dbReference type="Proteomes" id="UP000192491"/>
    </source>
</evidence>
<dbReference type="SUPFAM" id="SSF51391">
    <property type="entry name" value="Thiamin phosphate synthase"/>
    <property type="match status" value="1"/>
</dbReference>
<dbReference type="GO" id="GO:0000287">
    <property type="term" value="F:magnesium ion binding"/>
    <property type="evidence" value="ECO:0007669"/>
    <property type="project" value="UniProtKB-UniRule"/>
</dbReference>
<protein>
    <recommendedName>
        <fullName evidence="10">Thiamine-phosphate synthase</fullName>
        <shortName evidence="10">TP synthase</shortName>
        <shortName evidence="10">TPS</shortName>
        <ecNumber evidence="10">2.5.1.3</ecNumber>
    </recommendedName>
    <alternativeName>
        <fullName evidence="10">Thiamine-phosphate pyrophosphorylase</fullName>
        <shortName evidence="10">TMP pyrophosphorylase</shortName>
        <shortName evidence="10">TMP-PPase</shortName>
    </alternativeName>
</protein>
<dbReference type="InterPro" id="IPR022998">
    <property type="entry name" value="ThiamineP_synth_TenI"/>
</dbReference>